<organism evidence="2 3">
    <name type="scientific">Penicillium canariense</name>
    <dbReference type="NCBI Taxonomy" id="189055"/>
    <lineage>
        <taxon>Eukaryota</taxon>
        <taxon>Fungi</taxon>
        <taxon>Dikarya</taxon>
        <taxon>Ascomycota</taxon>
        <taxon>Pezizomycotina</taxon>
        <taxon>Eurotiomycetes</taxon>
        <taxon>Eurotiomycetidae</taxon>
        <taxon>Eurotiales</taxon>
        <taxon>Aspergillaceae</taxon>
        <taxon>Penicillium</taxon>
    </lineage>
</organism>
<evidence type="ECO:0000256" key="1">
    <source>
        <dbReference type="SAM" id="MobiDB-lite"/>
    </source>
</evidence>
<feature type="region of interest" description="Disordered" evidence="1">
    <location>
        <begin position="51"/>
        <end position="71"/>
    </location>
</feature>
<dbReference type="GeneID" id="81424668"/>
<name>A0A9W9I6M8_9EURO</name>
<dbReference type="RefSeq" id="XP_056544234.1">
    <property type="nucleotide sequence ID" value="XM_056685492.1"/>
</dbReference>
<evidence type="ECO:0000313" key="3">
    <source>
        <dbReference type="Proteomes" id="UP001149163"/>
    </source>
</evidence>
<reference evidence="2" key="1">
    <citation type="submission" date="2022-11" db="EMBL/GenBank/DDBJ databases">
        <authorList>
            <person name="Petersen C."/>
        </authorList>
    </citation>
    <scope>NUCLEOTIDE SEQUENCE</scope>
    <source>
        <strain evidence="2">IBT 26290</strain>
    </source>
</reference>
<gene>
    <name evidence="2" type="ORF">N7482_003367</name>
</gene>
<protein>
    <submittedName>
        <fullName evidence="2">Uncharacterized protein</fullName>
    </submittedName>
</protein>
<sequence length="71" mass="7499">MQEDAEDRPFGGKARQHLIRTLAAILPIAVEPPHLPTGPGPSLPFQLELHSAPLVDQGPQGLSTPSGTARD</sequence>
<dbReference type="EMBL" id="JAPQKN010000002">
    <property type="protein sequence ID" value="KAJ5167773.1"/>
    <property type="molecule type" value="Genomic_DNA"/>
</dbReference>
<comment type="caution">
    <text evidence="2">The sequence shown here is derived from an EMBL/GenBank/DDBJ whole genome shotgun (WGS) entry which is preliminary data.</text>
</comment>
<accession>A0A9W9I6M8</accession>
<dbReference type="Proteomes" id="UP001149163">
    <property type="component" value="Unassembled WGS sequence"/>
</dbReference>
<feature type="compositionally biased region" description="Polar residues" evidence="1">
    <location>
        <begin position="60"/>
        <end position="71"/>
    </location>
</feature>
<dbReference type="AlphaFoldDB" id="A0A9W9I6M8"/>
<evidence type="ECO:0000313" key="2">
    <source>
        <dbReference type="EMBL" id="KAJ5167773.1"/>
    </source>
</evidence>
<reference evidence="2" key="2">
    <citation type="journal article" date="2023" name="IMA Fungus">
        <title>Comparative genomic study of the Penicillium genus elucidates a diverse pangenome and 15 lateral gene transfer events.</title>
        <authorList>
            <person name="Petersen C."/>
            <person name="Sorensen T."/>
            <person name="Nielsen M.R."/>
            <person name="Sondergaard T.E."/>
            <person name="Sorensen J.L."/>
            <person name="Fitzpatrick D.A."/>
            <person name="Frisvad J.C."/>
            <person name="Nielsen K.L."/>
        </authorList>
    </citation>
    <scope>NUCLEOTIDE SEQUENCE</scope>
    <source>
        <strain evidence="2">IBT 26290</strain>
    </source>
</reference>
<keyword evidence="3" id="KW-1185">Reference proteome</keyword>
<proteinExistence type="predicted"/>